<evidence type="ECO:0000256" key="3">
    <source>
        <dbReference type="ARBA" id="ARBA00022679"/>
    </source>
</evidence>
<gene>
    <name evidence="11" type="ORF">H3Rhizo37135_000003</name>
</gene>
<evidence type="ECO:0000256" key="6">
    <source>
        <dbReference type="ARBA" id="ARBA00022953"/>
    </source>
</evidence>
<keyword evidence="9" id="KW-0479">Metal-binding</keyword>
<comment type="cofactor">
    <cofactor evidence="9">
        <name>Mg(2+)</name>
        <dbReference type="ChEBI" id="CHEBI:18420"/>
    </cofactor>
    <text evidence="9">Binds 2 Mg(2+) per subunit.</text>
</comment>
<evidence type="ECO:0000256" key="5">
    <source>
        <dbReference type="ARBA" id="ARBA00022741"/>
    </source>
</evidence>
<feature type="domain" description="RdRp catalytic" evidence="10">
    <location>
        <begin position="348"/>
        <end position="496"/>
    </location>
</feature>
<dbReference type="GO" id="GO:0003968">
    <property type="term" value="F:RNA-directed RNA polymerase activity"/>
    <property type="evidence" value="ECO:0007669"/>
    <property type="project" value="UniProtKB-KW"/>
</dbReference>
<evidence type="ECO:0000259" key="10">
    <source>
        <dbReference type="PROSITE" id="PS50522"/>
    </source>
</evidence>
<dbReference type="PROSITE" id="PS50522">
    <property type="entry name" value="RDRP_PHAGE"/>
    <property type="match status" value="1"/>
</dbReference>
<dbReference type="Pfam" id="PF03431">
    <property type="entry name" value="RNA_replicase_B"/>
    <property type="match status" value="1"/>
</dbReference>
<feature type="binding site" evidence="9">
    <location>
        <position position="363"/>
    </location>
    <ligand>
        <name>Mg(2+)</name>
        <dbReference type="ChEBI" id="CHEBI:18420"/>
        <label>2</label>
    </ligand>
</feature>
<feature type="binding site" evidence="9">
    <location>
        <position position="465"/>
    </location>
    <ligand>
        <name>Mg(2+)</name>
        <dbReference type="ChEBI" id="CHEBI:18420"/>
        <label>2</label>
    </ligand>
</feature>
<dbReference type="GO" id="GO:0000166">
    <property type="term" value="F:nucleotide binding"/>
    <property type="evidence" value="ECO:0007669"/>
    <property type="project" value="UniProtKB-KW"/>
</dbReference>
<keyword evidence="4" id="KW-0548">Nucleotidyltransferase</keyword>
<proteinExistence type="predicted"/>
<keyword evidence="9" id="KW-0460">Magnesium</keyword>
<organism evidence="11">
    <name type="scientific">Leviviridae sp</name>
    <dbReference type="NCBI Taxonomy" id="2027243"/>
    <lineage>
        <taxon>Viruses</taxon>
        <taxon>Riboviria</taxon>
        <taxon>Orthornavirae</taxon>
        <taxon>Lenarviricota</taxon>
        <taxon>Leviviricetes</taxon>
        <taxon>Norzivirales</taxon>
        <taxon>Fiersviridae</taxon>
    </lineage>
</organism>
<sequence length="657" mass="74876">MKSYVNYLKGLYEAMLSNIAEYDPTLRRDCDRDTSRLLSLVDTRGLPFLMIDLPEAGKHFDKCLSAGLLTPSGVAGFRPYRKSGVIPRLFQGLYRRVFDDFGVLRTDPDVAAIRYIRQLHYGAKKVKVACDDSRTWEHVHEFFEIDQDVRLPSLNWDEDELRIDDLRNLHIGDSDFLAPAPLFDSCHDDRFERAESFLQTDCDVADVVQRTADIIVSVLGGFNPSEWRTKHGPGAVADQRHTHFKYDFPNWPAKLERVFPMALFGFPNYASWAAFSGSQESHKLFRANEAPSRLIAVPKTLKGPRLIAAEPVSHQWCQQSILDFLVTRLAFTPIRSSIRFRDQTANQELARRASHTQSHATIDLSNASDRLSCWLVERIFRRSPTLVEAFHASRTRWVANAIDRKSPQFHKLRKFACMGSACTFPVQSYVFAILAVSAVLFVRGLTPKIETIRKVSKEVQVFGDDIIVPIDSWEVLQGLLGDLGLKVNRSKTFGTGKFRESCGLDAYDGHDVTPTYVSTYPDVSRPESITSSVDVHNNFSMKGYYGVSNYVKSTVRSLKRFSIMNVPMGSGSFGWYDHEWIGNDHLKRRFNPFLHRVEVRVDEAFAKSTKDPVKRDSSLLQYFTEVRPVAFIQGDRIGIARRPSTSLRRRWVPLDLT</sequence>
<dbReference type="InterPro" id="IPR005093">
    <property type="entry name" value="RNArep_beta"/>
</dbReference>
<protein>
    <recommendedName>
        <fullName evidence="1">RNA-directed RNA polymerase</fullName>
        <ecNumber evidence="1">2.7.7.48</ecNumber>
    </recommendedName>
    <alternativeName>
        <fullName evidence="7">RNA replicase beta chain</fullName>
    </alternativeName>
</protein>
<dbReference type="InterPro" id="IPR007096">
    <property type="entry name" value="RNA-dir_Rpol_cat_phage"/>
</dbReference>
<feature type="binding site" evidence="9">
    <location>
        <position position="464"/>
    </location>
    <ligand>
        <name>Mg(2+)</name>
        <dbReference type="ChEBI" id="CHEBI:18420"/>
        <label>2</label>
    </ligand>
</feature>
<evidence type="ECO:0000313" key="11">
    <source>
        <dbReference type="EMBL" id="QDH88856.1"/>
    </source>
</evidence>
<dbReference type="EMBL" id="MN034431">
    <property type="protein sequence ID" value="QDH88856.1"/>
    <property type="molecule type" value="Genomic_RNA"/>
</dbReference>
<keyword evidence="3" id="KW-0808">Transferase</keyword>
<name>A0A514D5I9_9VIRU</name>
<keyword evidence="2 11" id="KW-0696">RNA-directed RNA polymerase</keyword>
<accession>A0A514D5I9</accession>
<dbReference type="GO" id="GO:0039694">
    <property type="term" value="P:viral RNA genome replication"/>
    <property type="evidence" value="ECO:0007669"/>
    <property type="project" value="InterPro"/>
</dbReference>
<evidence type="ECO:0000256" key="4">
    <source>
        <dbReference type="ARBA" id="ARBA00022695"/>
    </source>
</evidence>
<evidence type="ECO:0000256" key="9">
    <source>
        <dbReference type="PIRSR" id="PIRSR605093-1"/>
    </source>
</evidence>
<comment type="catalytic activity">
    <reaction evidence="8">
        <text>RNA(n) + a ribonucleoside 5'-triphosphate = RNA(n+1) + diphosphate</text>
        <dbReference type="Rhea" id="RHEA:21248"/>
        <dbReference type="Rhea" id="RHEA-COMP:14527"/>
        <dbReference type="Rhea" id="RHEA-COMP:17342"/>
        <dbReference type="ChEBI" id="CHEBI:33019"/>
        <dbReference type="ChEBI" id="CHEBI:61557"/>
        <dbReference type="ChEBI" id="CHEBI:140395"/>
        <dbReference type="EC" id="2.7.7.48"/>
    </reaction>
</comment>
<evidence type="ECO:0000256" key="8">
    <source>
        <dbReference type="ARBA" id="ARBA00048744"/>
    </source>
</evidence>
<evidence type="ECO:0000256" key="2">
    <source>
        <dbReference type="ARBA" id="ARBA00022484"/>
    </source>
</evidence>
<dbReference type="SUPFAM" id="SSF56672">
    <property type="entry name" value="DNA/RNA polymerases"/>
    <property type="match status" value="1"/>
</dbReference>
<reference evidence="11" key="1">
    <citation type="submission" date="2019-05" db="EMBL/GenBank/DDBJ databases">
        <title>Metatranscriptomic reconstruction reveals RNA viruses with the potential to shape carbon cycling in soil.</title>
        <authorList>
            <person name="Starr E.P."/>
            <person name="Nuccio E."/>
            <person name="Pett-Ridge J."/>
            <person name="Banfield J.F."/>
            <person name="Firestone M.K."/>
        </authorList>
    </citation>
    <scope>NUCLEOTIDE SEQUENCE</scope>
    <source>
        <strain evidence="11">H3_Rhizo_37_scaffold_135</strain>
    </source>
</reference>
<evidence type="ECO:0000256" key="7">
    <source>
        <dbReference type="ARBA" id="ARBA00030248"/>
    </source>
</evidence>
<keyword evidence="5" id="KW-0547">Nucleotide-binding</keyword>
<dbReference type="GO" id="GO:0046872">
    <property type="term" value="F:metal ion binding"/>
    <property type="evidence" value="ECO:0007669"/>
    <property type="project" value="UniProtKB-KW"/>
</dbReference>
<dbReference type="InterPro" id="IPR043502">
    <property type="entry name" value="DNA/RNA_pol_sf"/>
</dbReference>
<evidence type="ECO:0000256" key="1">
    <source>
        <dbReference type="ARBA" id="ARBA00012494"/>
    </source>
</evidence>
<keyword evidence="6" id="KW-0693">Viral RNA replication</keyword>
<dbReference type="EC" id="2.7.7.48" evidence="1"/>